<evidence type="ECO:0000256" key="5">
    <source>
        <dbReference type="ARBA" id="ARBA00022989"/>
    </source>
</evidence>
<evidence type="ECO:0000313" key="11">
    <source>
        <dbReference type="Proteomes" id="UP000283522"/>
    </source>
</evidence>
<name>A0A418PMK7_9BACT</name>
<comment type="caution">
    <text evidence="10">The sequence shown here is derived from an EMBL/GenBank/DDBJ whole genome shotgun (WGS) entry which is preliminary data.</text>
</comment>
<dbReference type="AlphaFoldDB" id="A0A418PMK7"/>
<keyword evidence="11" id="KW-1185">Reference proteome</keyword>
<evidence type="ECO:0000256" key="2">
    <source>
        <dbReference type="ARBA" id="ARBA00022448"/>
    </source>
</evidence>
<dbReference type="EMBL" id="QXML01000011">
    <property type="protein sequence ID" value="RIW12946.1"/>
    <property type="molecule type" value="Genomic_DNA"/>
</dbReference>
<dbReference type="OrthoDB" id="445589at2"/>
<evidence type="ECO:0000313" key="10">
    <source>
        <dbReference type="EMBL" id="RIW12946.1"/>
    </source>
</evidence>
<keyword evidence="7 9" id="KW-0472">Membrane</keyword>
<dbReference type="PANTHER" id="PTHR33281">
    <property type="entry name" value="UPF0187 PROTEIN YNEE"/>
    <property type="match status" value="1"/>
</dbReference>
<sequence>MFVNRHYHIYSTIRWSKKHLINGVLYSLAVIVIYELTRIPFSLPWQPISVIGIAVAFYLGFKNNSSYDRAWEARKIWGAIVNDSRSITIGVLSLPSAEVPFEWKRKFVFRHLAWLMALKHTMRKGKPWEHNGDIKNMVFTPYFREEGIQGMDAELAKYLSPEELSRLKSYSNIPSQILKTQSLELKKLEAEGGITEYKHVWLQQLISRLIDDQGMSERIKNFPFPRQYASTGVFINYIFCALIPFGLLDIFIESTKLHYWLTVPFSAIIIWIFFLVDRIGDYSENPFEAGYNDVPISSISRTIEIDLLEMLGEKDIPKPYPIENGFLM</sequence>
<feature type="transmembrane region" description="Helical" evidence="9">
    <location>
        <begin position="257"/>
        <end position="276"/>
    </location>
</feature>
<keyword evidence="4 9" id="KW-0812">Transmembrane</keyword>
<keyword evidence="5 9" id="KW-1133">Transmembrane helix</keyword>
<dbReference type="GO" id="GO:0005254">
    <property type="term" value="F:chloride channel activity"/>
    <property type="evidence" value="ECO:0007669"/>
    <property type="project" value="InterPro"/>
</dbReference>
<evidence type="ECO:0000256" key="7">
    <source>
        <dbReference type="ARBA" id="ARBA00023136"/>
    </source>
</evidence>
<comment type="similarity">
    <text evidence="8">Belongs to the anion channel-forming bestrophin (TC 1.A.46) family.</text>
</comment>
<dbReference type="Pfam" id="PF25539">
    <property type="entry name" value="Bestrophin_2"/>
    <property type="match status" value="1"/>
</dbReference>
<comment type="subcellular location">
    <subcellularLocation>
        <location evidence="1">Cell membrane</location>
        <topology evidence="1">Multi-pass membrane protein</topology>
    </subcellularLocation>
</comment>
<keyword evidence="2" id="KW-0813">Transport</keyword>
<feature type="transmembrane region" description="Helical" evidence="9">
    <location>
        <begin position="43"/>
        <end position="61"/>
    </location>
</feature>
<feature type="transmembrane region" description="Helical" evidence="9">
    <location>
        <begin position="228"/>
        <end position="251"/>
    </location>
</feature>
<evidence type="ECO:0008006" key="12">
    <source>
        <dbReference type="Google" id="ProtNLM"/>
    </source>
</evidence>
<evidence type="ECO:0000256" key="9">
    <source>
        <dbReference type="SAM" id="Phobius"/>
    </source>
</evidence>
<evidence type="ECO:0000256" key="6">
    <source>
        <dbReference type="ARBA" id="ARBA00023065"/>
    </source>
</evidence>
<keyword evidence="3" id="KW-1003">Cell membrane</keyword>
<reference evidence="10 11" key="1">
    <citation type="submission" date="2018-09" db="EMBL/GenBank/DDBJ databases">
        <authorList>
            <person name="Wang X."/>
            <person name="Du Z."/>
        </authorList>
    </citation>
    <scope>NUCLEOTIDE SEQUENCE [LARGE SCALE GENOMIC DNA]</scope>
    <source>
        <strain evidence="10 11">N3</strain>
    </source>
</reference>
<organism evidence="10 11">
    <name type="scientific">Algoriphagus lacus</name>
    <dbReference type="NCBI Taxonomy" id="2056311"/>
    <lineage>
        <taxon>Bacteria</taxon>
        <taxon>Pseudomonadati</taxon>
        <taxon>Bacteroidota</taxon>
        <taxon>Cytophagia</taxon>
        <taxon>Cytophagales</taxon>
        <taxon>Cyclobacteriaceae</taxon>
        <taxon>Algoriphagus</taxon>
    </lineage>
</organism>
<evidence type="ECO:0000256" key="8">
    <source>
        <dbReference type="ARBA" id="ARBA00034708"/>
    </source>
</evidence>
<accession>A0A418PMK7</accession>
<protein>
    <recommendedName>
        <fullName evidence="12">Multidrug transporter</fullName>
    </recommendedName>
</protein>
<feature type="transmembrane region" description="Helical" evidence="9">
    <location>
        <begin position="20"/>
        <end position="37"/>
    </location>
</feature>
<dbReference type="Proteomes" id="UP000283522">
    <property type="component" value="Unassembled WGS sequence"/>
</dbReference>
<dbReference type="InterPro" id="IPR044669">
    <property type="entry name" value="YneE/VCCN1/2-like"/>
</dbReference>
<dbReference type="PANTHER" id="PTHR33281:SF19">
    <property type="entry name" value="VOLTAGE-DEPENDENT ANION CHANNEL-FORMING PROTEIN YNEE"/>
    <property type="match status" value="1"/>
</dbReference>
<dbReference type="RefSeq" id="WP_119479211.1">
    <property type="nucleotide sequence ID" value="NZ_QXML01000011.1"/>
</dbReference>
<evidence type="ECO:0000256" key="3">
    <source>
        <dbReference type="ARBA" id="ARBA00022475"/>
    </source>
</evidence>
<gene>
    <name evidence="10" type="ORF">D0X99_17790</name>
</gene>
<proteinExistence type="inferred from homology"/>
<evidence type="ECO:0000256" key="4">
    <source>
        <dbReference type="ARBA" id="ARBA00022692"/>
    </source>
</evidence>
<evidence type="ECO:0000256" key="1">
    <source>
        <dbReference type="ARBA" id="ARBA00004651"/>
    </source>
</evidence>
<dbReference type="GO" id="GO:0005886">
    <property type="term" value="C:plasma membrane"/>
    <property type="evidence" value="ECO:0007669"/>
    <property type="project" value="UniProtKB-SubCell"/>
</dbReference>
<keyword evidence="6" id="KW-0406">Ion transport</keyword>